<name>A0A8T0J3G2_CERPU</name>
<keyword evidence="3" id="KW-1185">Reference proteome</keyword>
<comment type="caution">
    <text evidence="2">The sequence shown here is derived from an EMBL/GenBank/DDBJ whole genome shotgun (WGS) entry which is preliminary data.</text>
</comment>
<evidence type="ECO:0000313" key="3">
    <source>
        <dbReference type="Proteomes" id="UP000822688"/>
    </source>
</evidence>
<evidence type="ECO:0000313" key="2">
    <source>
        <dbReference type="EMBL" id="KAG0590107.1"/>
    </source>
</evidence>
<reference evidence="2" key="1">
    <citation type="submission" date="2020-06" db="EMBL/GenBank/DDBJ databases">
        <title>WGS assembly of Ceratodon purpureus strain R40.</title>
        <authorList>
            <person name="Carey S.B."/>
            <person name="Jenkins J."/>
            <person name="Shu S."/>
            <person name="Lovell J.T."/>
            <person name="Sreedasyam A."/>
            <person name="Maumus F."/>
            <person name="Tiley G.P."/>
            <person name="Fernandez-Pozo N."/>
            <person name="Barry K."/>
            <person name="Chen C."/>
            <person name="Wang M."/>
            <person name="Lipzen A."/>
            <person name="Daum C."/>
            <person name="Saski C.A."/>
            <person name="Payton A.C."/>
            <person name="Mcbreen J.C."/>
            <person name="Conrad R.E."/>
            <person name="Kollar L.M."/>
            <person name="Olsson S."/>
            <person name="Huttunen S."/>
            <person name="Landis J.B."/>
            <person name="Wickett N.J."/>
            <person name="Johnson M.G."/>
            <person name="Rensing S.A."/>
            <person name="Grimwood J."/>
            <person name="Schmutz J."/>
            <person name="Mcdaniel S.F."/>
        </authorList>
    </citation>
    <scope>NUCLEOTIDE SEQUENCE</scope>
    <source>
        <strain evidence="2">R40</strain>
    </source>
</reference>
<evidence type="ECO:0000256" key="1">
    <source>
        <dbReference type="SAM" id="SignalP"/>
    </source>
</evidence>
<keyword evidence="1" id="KW-0732">Signal</keyword>
<feature type="signal peptide" evidence="1">
    <location>
        <begin position="1"/>
        <end position="21"/>
    </location>
</feature>
<dbReference type="EMBL" id="CM026421">
    <property type="protein sequence ID" value="KAG0590107.1"/>
    <property type="molecule type" value="Genomic_DNA"/>
</dbReference>
<accession>A0A8T0J3G2</accession>
<dbReference type="Proteomes" id="UP000822688">
    <property type="component" value="Chromosome 1"/>
</dbReference>
<protein>
    <recommendedName>
        <fullName evidence="4">Secreted protein</fullName>
    </recommendedName>
</protein>
<dbReference type="AlphaFoldDB" id="A0A8T0J3G2"/>
<gene>
    <name evidence="2" type="ORF">KC19_1G072200</name>
</gene>
<organism evidence="2 3">
    <name type="scientific">Ceratodon purpureus</name>
    <name type="common">Fire moss</name>
    <name type="synonym">Dicranum purpureum</name>
    <dbReference type="NCBI Taxonomy" id="3225"/>
    <lineage>
        <taxon>Eukaryota</taxon>
        <taxon>Viridiplantae</taxon>
        <taxon>Streptophyta</taxon>
        <taxon>Embryophyta</taxon>
        <taxon>Bryophyta</taxon>
        <taxon>Bryophytina</taxon>
        <taxon>Bryopsida</taxon>
        <taxon>Dicranidae</taxon>
        <taxon>Pseudoditrichales</taxon>
        <taxon>Ditrichaceae</taxon>
        <taxon>Ceratodon</taxon>
    </lineage>
</organism>
<evidence type="ECO:0008006" key="4">
    <source>
        <dbReference type="Google" id="ProtNLM"/>
    </source>
</evidence>
<feature type="chain" id="PRO_5035908069" description="Secreted protein" evidence="1">
    <location>
        <begin position="22"/>
        <end position="60"/>
    </location>
</feature>
<proteinExistence type="predicted"/>
<sequence length="60" mass="6726">MIHLSFSSCLWLESHLRVCMCSLCVYMCVRASICSRFCQDSSYCCVHRLITTISGVVGVS</sequence>